<sequence>MAADALPPPGPAGPLTFVDLIDHPAPEANWDRFYALEDRLAGAFLSACAAQACLPRRLLWPMQLRCSVRVADATVAACIWVIAGSDLRVRATGSIDPHVRVWRCPLPLDPGVAVEAFHVALEVDDPLAVRLPGASGSLLHALRTCLEAPGTPS</sequence>
<dbReference type="Proteomes" id="UP000051386">
    <property type="component" value="Unassembled WGS sequence"/>
</dbReference>
<evidence type="ECO:0000313" key="2">
    <source>
        <dbReference type="Proteomes" id="UP000051386"/>
    </source>
</evidence>
<proteinExistence type="predicted"/>
<dbReference type="AlphaFoldDB" id="A0A0R0D6I5"/>
<comment type="caution">
    <text evidence="1">The sequence shown here is derived from an EMBL/GenBank/DDBJ whole genome shotgun (WGS) entry which is preliminary data.</text>
</comment>
<dbReference type="PATRIC" id="fig|517011.3.peg.2698"/>
<name>A0A0R0D6I5_9GAMM</name>
<organism evidence="1 2">
    <name type="scientific">Stenotrophomonas chelatiphaga</name>
    <dbReference type="NCBI Taxonomy" id="517011"/>
    <lineage>
        <taxon>Bacteria</taxon>
        <taxon>Pseudomonadati</taxon>
        <taxon>Pseudomonadota</taxon>
        <taxon>Gammaproteobacteria</taxon>
        <taxon>Lysobacterales</taxon>
        <taxon>Lysobacteraceae</taxon>
        <taxon>Stenotrophomonas</taxon>
    </lineage>
</organism>
<evidence type="ECO:0000313" key="1">
    <source>
        <dbReference type="EMBL" id="KRG72824.1"/>
    </source>
</evidence>
<keyword evidence="2" id="KW-1185">Reference proteome</keyword>
<dbReference type="EMBL" id="LDJK01000065">
    <property type="protein sequence ID" value="KRG72824.1"/>
    <property type="molecule type" value="Genomic_DNA"/>
</dbReference>
<protein>
    <submittedName>
        <fullName evidence="1">Uncharacterized protein</fullName>
    </submittedName>
</protein>
<accession>A0A0R0D6I5</accession>
<gene>
    <name evidence="1" type="ORF">ABB28_13885</name>
</gene>
<reference evidence="1 2" key="1">
    <citation type="submission" date="2015-05" db="EMBL/GenBank/DDBJ databases">
        <title>Genome sequencing and analysis of members of genus Stenotrophomonas.</title>
        <authorList>
            <person name="Patil P.P."/>
            <person name="Midha S."/>
            <person name="Patil P.B."/>
        </authorList>
    </citation>
    <scope>NUCLEOTIDE SEQUENCE [LARGE SCALE GENOMIC DNA]</scope>
    <source>
        <strain evidence="1 2">DSM 21508</strain>
    </source>
</reference>